<dbReference type="InterPro" id="IPR023385">
    <property type="entry name" value="YopX-like_C"/>
</dbReference>
<keyword evidence="2" id="KW-1185">Reference proteome</keyword>
<dbReference type="RefSeq" id="WP_084017823.1">
    <property type="nucleotide sequence ID" value="NZ_FWXS01000007.1"/>
</dbReference>
<dbReference type="STRING" id="1434700.SAMN06296427_107146"/>
<evidence type="ECO:0008006" key="3">
    <source>
        <dbReference type="Google" id="ProtNLM"/>
    </source>
</evidence>
<evidence type="ECO:0000313" key="2">
    <source>
        <dbReference type="Proteomes" id="UP000192393"/>
    </source>
</evidence>
<gene>
    <name evidence="1" type="ORF">SAMN06296427_107146</name>
</gene>
<dbReference type="Proteomes" id="UP000192393">
    <property type="component" value="Unassembled WGS sequence"/>
</dbReference>
<proteinExistence type="predicted"/>
<reference evidence="1 2" key="1">
    <citation type="submission" date="2017-04" db="EMBL/GenBank/DDBJ databases">
        <authorList>
            <person name="Afonso C.L."/>
            <person name="Miller P.J."/>
            <person name="Scott M.A."/>
            <person name="Spackman E."/>
            <person name="Goraichik I."/>
            <person name="Dimitrov K.M."/>
            <person name="Suarez D.L."/>
            <person name="Swayne D.E."/>
        </authorList>
    </citation>
    <scope>NUCLEOTIDE SEQUENCE [LARGE SCALE GENOMIC DNA]</scope>
    <source>
        <strain evidence="1 2">CGMCC 1.12708</strain>
    </source>
</reference>
<accession>A0A1W2BU26</accession>
<evidence type="ECO:0000313" key="1">
    <source>
        <dbReference type="EMBL" id="SMC76480.1"/>
    </source>
</evidence>
<organism evidence="1 2">
    <name type="scientific">Moheibacter sediminis</name>
    <dbReference type="NCBI Taxonomy" id="1434700"/>
    <lineage>
        <taxon>Bacteria</taxon>
        <taxon>Pseudomonadati</taxon>
        <taxon>Bacteroidota</taxon>
        <taxon>Flavobacteriia</taxon>
        <taxon>Flavobacteriales</taxon>
        <taxon>Weeksellaceae</taxon>
        <taxon>Moheibacter</taxon>
    </lineage>
</organism>
<dbReference type="OrthoDB" id="1467330at2"/>
<dbReference type="SUPFAM" id="SSF159006">
    <property type="entry name" value="YopX-like"/>
    <property type="match status" value="1"/>
</dbReference>
<sequence>MMIDQKNKYRLRLNSRIIGYAEETEDGLLFKGREPLWWMRGKPNYSQIDKFVGIQDKFHRDIYENDLVNYRLNAASQMRKGIILLDEKEKSFGILDLESKHFTHLFLGEICLFNSEKMEIYSHLFNHPELENKFNKL</sequence>
<dbReference type="AlphaFoldDB" id="A0A1W2BU26"/>
<protein>
    <recommendedName>
        <fullName evidence="3">YopX protein</fullName>
    </recommendedName>
</protein>
<name>A0A1W2BU26_9FLAO</name>
<dbReference type="EMBL" id="FWXS01000007">
    <property type="protein sequence ID" value="SMC76480.1"/>
    <property type="molecule type" value="Genomic_DNA"/>
</dbReference>
<dbReference type="Gene3D" id="2.30.30.290">
    <property type="entry name" value="YopX-like domains"/>
    <property type="match status" value="1"/>
</dbReference>